<dbReference type="RefSeq" id="WP_166411521.1">
    <property type="nucleotide sequence ID" value="NZ_CP049869.1"/>
</dbReference>
<evidence type="ECO:0000313" key="3">
    <source>
        <dbReference type="EMBL" id="QIK79130.1"/>
    </source>
</evidence>
<dbReference type="AlphaFoldDB" id="A0A6G7YQW1"/>
<evidence type="ECO:0000313" key="4">
    <source>
        <dbReference type="Proteomes" id="UP000503222"/>
    </source>
</evidence>
<dbReference type="Proteomes" id="UP000503222">
    <property type="component" value="Chromosome"/>
</dbReference>
<reference evidence="3 4" key="1">
    <citation type="submission" date="2020-03" db="EMBL/GenBank/DDBJ databases">
        <title>Sphingomonas sp. nov., isolated from fish.</title>
        <authorList>
            <person name="Hyun D.-W."/>
            <person name="Bae J.-W."/>
        </authorList>
    </citation>
    <scope>NUCLEOTIDE SEQUENCE [LARGE SCALE GENOMIC DNA]</scope>
    <source>
        <strain evidence="3 4">HDW15B</strain>
    </source>
</reference>
<evidence type="ECO:0000256" key="1">
    <source>
        <dbReference type="SAM" id="SignalP"/>
    </source>
</evidence>
<name>A0A6G7YQW1_9SPHN</name>
<organism evidence="3 4">
    <name type="scientific">Sphingomonas piscis</name>
    <dbReference type="NCBI Taxonomy" id="2714943"/>
    <lineage>
        <taxon>Bacteria</taxon>
        <taxon>Pseudomonadati</taxon>
        <taxon>Pseudomonadota</taxon>
        <taxon>Alphaproteobacteria</taxon>
        <taxon>Sphingomonadales</taxon>
        <taxon>Sphingomonadaceae</taxon>
        <taxon>Sphingomonas</taxon>
    </lineage>
</organism>
<proteinExistence type="predicted"/>
<feature type="chain" id="PRO_5026181494" evidence="1">
    <location>
        <begin position="21"/>
        <end position="213"/>
    </location>
</feature>
<keyword evidence="4" id="KW-1185">Reference proteome</keyword>
<sequence length="213" mass="22461">MKRLLLLAAMAASVATPAAATVTLAPSKGQLANHINGDDRNDGDANTVFGRSETGGEVKFTANTAIGITNGFASVSEIVPKGEQEDFFWLIVNPDEAFSKLDFSVQFLKASTFQIDYGLVGGATGSLGVFSQNSDKLVDYLLSGDNGESFDYMKITSLGSAIKLEKQNSLELASVTAPVPEASTWAMMLVGFGGVGAAMRRRRRTGVLTPQVA</sequence>
<dbReference type="InterPro" id="IPR013424">
    <property type="entry name" value="Ice-binding_C"/>
</dbReference>
<evidence type="ECO:0000259" key="2">
    <source>
        <dbReference type="Pfam" id="PF07589"/>
    </source>
</evidence>
<feature type="signal peptide" evidence="1">
    <location>
        <begin position="1"/>
        <end position="20"/>
    </location>
</feature>
<dbReference type="KEGG" id="spii:G7077_09705"/>
<keyword evidence="1" id="KW-0732">Signal</keyword>
<dbReference type="EMBL" id="CP049869">
    <property type="protein sequence ID" value="QIK79130.1"/>
    <property type="molecule type" value="Genomic_DNA"/>
</dbReference>
<dbReference type="NCBIfam" id="TIGR02595">
    <property type="entry name" value="PEP_CTERM"/>
    <property type="match status" value="1"/>
</dbReference>
<protein>
    <submittedName>
        <fullName evidence="3">PEP-CTERM sorting domain-containing protein</fullName>
    </submittedName>
</protein>
<gene>
    <name evidence="3" type="ORF">G7077_09705</name>
</gene>
<dbReference type="Pfam" id="PF07589">
    <property type="entry name" value="PEP-CTERM"/>
    <property type="match status" value="1"/>
</dbReference>
<accession>A0A6G7YQW1</accession>
<feature type="domain" description="Ice-binding protein C-terminal" evidence="2">
    <location>
        <begin position="178"/>
        <end position="202"/>
    </location>
</feature>
<dbReference type="NCBIfam" id="NF035944">
    <property type="entry name" value="PEPxxWA-CTERM"/>
    <property type="match status" value="1"/>
</dbReference>